<dbReference type="STRING" id="578462.A0A0L0T926"/>
<dbReference type="Gene3D" id="3.40.50.1910">
    <property type="match status" value="1"/>
</dbReference>
<organism evidence="2 3">
    <name type="scientific">Allomyces macrogynus (strain ATCC 38327)</name>
    <name type="common">Allomyces javanicus var. macrogynus</name>
    <dbReference type="NCBI Taxonomy" id="578462"/>
    <lineage>
        <taxon>Eukaryota</taxon>
        <taxon>Fungi</taxon>
        <taxon>Fungi incertae sedis</taxon>
        <taxon>Blastocladiomycota</taxon>
        <taxon>Blastocladiomycetes</taxon>
        <taxon>Blastocladiales</taxon>
        <taxon>Blastocladiaceae</taxon>
        <taxon>Allomyces</taxon>
    </lineage>
</organism>
<evidence type="ECO:0008006" key="4">
    <source>
        <dbReference type="Google" id="ProtNLM"/>
    </source>
</evidence>
<dbReference type="Gene3D" id="1.25.40.60">
    <property type="match status" value="1"/>
</dbReference>
<keyword evidence="3" id="KW-1185">Reference proteome</keyword>
<gene>
    <name evidence="2" type="ORF">AMAG_15552</name>
</gene>
<name>A0A0L0T926_ALLM3</name>
<dbReference type="InterPro" id="IPR027482">
    <property type="entry name" value="Sec1-like_dom2"/>
</dbReference>
<dbReference type="OrthoDB" id="10266265at2759"/>
<evidence type="ECO:0000313" key="3">
    <source>
        <dbReference type="Proteomes" id="UP000054350"/>
    </source>
</evidence>
<dbReference type="EMBL" id="GG745371">
    <property type="protein sequence ID" value="KNE71313.1"/>
    <property type="molecule type" value="Genomic_DNA"/>
</dbReference>
<dbReference type="Gene3D" id="3.90.830.10">
    <property type="entry name" value="Syntaxin Binding Protein 1, Chain A, domain 2"/>
    <property type="match status" value="1"/>
</dbReference>
<reference evidence="2 3" key="1">
    <citation type="submission" date="2009-11" db="EMBL/GenBank/DDBJ databases">
        <title>Annotation of Allomyces macrogynus ATCC 38327.</title>
        <authorList>
            <consortium name="The Broad Institute Genome Sequencing Platform"/>
            <person name="Russ C."/>
            <person name="Cuomo C."/>
            <person name="Burger G."/>
            <person name="Gray M.W."/>
            <person name="Holland P.W.H."/>
            <person name="King N."/>
            <person name="Lang F.B.F."/>
            <person name="Roger A.J."/>
            <person name="Ruiz-Trillo I."/>
            <person name="Young S.K."/>
            <person name="Zeng Q."/>
            <person name="Gargeya S."/>
            <person name="Fitzgerald M."/>
            <person name="Haas B."/>
            <person name="Abouelleil A."/>
            <person name="Alvarado L."/>
            <person name="Arachchi H.M."/>
            <person name="Berlin A."/>
            <person name="Chapman S.B."/>
            <person name="Gearin G."/>
            <person name="Goldberg J."/>
            <person name="Griggs A."/>
            <person name="Gujja S."/>
            <person name="Hansen M."/>
            <person name="Heiman D."/>
            <person name="Howarth C."/>
            <person name="Larimer J."/>
            <person name="Lui A."/>
            <person name="MacDonald P.J.P."/>
            <person name="McCowen C."/>
            <person name="Montmayeur A."/>
            <person name="Murphy C."/>
            <person name="Neiman D."/>
            <person name="Pearson M."/>
            <person name="Priest M."/>
            <person name="Roberts A."/>
            <person name="Saif S."/>
            <person name="Shea T."/>
            <person name="Sisk P."/>
            <person name="Stolte C."/>
            <person name="Sykes S."/>
            <person name="Wortman J."/>
            <person name="Nusbaum C."/>
            <person name="Birren B."/>
        </authorList>
    </citation>
    <scope>NUCLEOTIDE SEQUENCE [LARGE SCALE GENOMIC DNA]</scope>
    <source>
        <strain evidence="2 3">ATCC 38327</strain>
    </source>
</reference>
<proteinExistence type="inferred from homology"/>
<dbReference type="AlphaFoldDB" id="A0A0L0T926"/>
<evidence type="ECO:0000256" key="1">
    <source>
        <dbReference type="ARBA" id="ARBA00009884"/>
    </source>
</evidence>
<dbReference type="SUPFAM" id="SSF56815">
    <property type="entry name" value="Sec1/munc18-like (SM) proteins"/>
    <property type="match status" value="1"/>
</dbReference>
<dbReference type="Pfam" id="PF00995">
    <property type="entry name" value="Sec1"/>
    <property type="match status" value="1"/>
</dbReference>
<dbReference type="VEuPathDB" id="FungiDB:AMAG_15552"/>
<evidence type="ECO:0000313" key="2">
    <source>
        <dbReference type="EMBL" id="KNE71313.1"/>
    </source>
</evidence>
<dbReference type="Proteomes" id="UP000054350">
    <property type="component" value="Unassembled WGS sequence"/>
</dbReference>
<dbReference type="OMA" id="VQVTRHC"/>
<dbReference type="eggNOG" id="KOG1299">
    <property type="taxonomic scope" value="Eukaryota"/>
</dbReference>
<dbReference type="InterPro" id="IPR043127">
    <property type="entry name" value="Sec-1-like_dom3a"/>
</dbReference>
<dbReference type="InterPro" id="IPR001619">
    <property type="entry name" value="Sec1-like"/>
</dbReference>
<accession>A0A0L0T926</accession>
<reference evidence="3" key="2">
    <citation type="submission" date="2009-11" db="EMBL/GenBank/DDBJ databases">
        <title>The Genome Sequence of Allomyces macrogynus strain ATCC 38327.</title>
        <authorList>
            <consortium name="The Broad Institute Genome Sequencing Platform"/>
            <person name="Russ C."/>
            <person name="Cuomo C."/>
            <person name="Shea T."/>
            <person name="Young S.K."/>
            <person name="Zeng Q."/>
            <person name="Koehrsen M."/>
            <person name="Haas B."/>
            <person name="Borodovsky M."/>
            <person name="Guigo R."/>
            <person name="Alvarado L."/>
            <person name="Berlin A."/>
            <person name="Borenstein D."/>
            <person name="Chen Z."/>
            <person name="Engels R."/>
            <person name="Freedman E."/>
            <person name="Gellesch M."/>
            <person name="Goldberg J."/>
            <person name="Griggs A."/>
            <person name="Gujja S."/>
            <person name="Heiman D."/>
            <person name="Hepburn T."/>
            <person name="Howarth C."/>
            <person name="Jen D."/>
            <person name="Larson L."/>
            <person name="Lewis B."/>
            <person name="Mehta T."/>
            <person name="Park D."/>
            <person name="Pearson M."/>
            <person name="Roberts A."/>
            <person name="Saif S."/>
            <person name="Shenoy N."/>
            <person name="Sisk P."/>
            <person name="Stolte C."/>
            <person name="Sykes S."/>
            <person name="Walk T."/>
            <person name="White J."/>
            <person name="Yandava C."/>
            <person name="Burger G."/>
            <person name="Gray M.W."/>
            <person name="Holland P.W.H."/>
            <person name="King N."/>
            <person name="Lang F.B.F."/>
            <person name="Roger A.J."/>
            <person name="Ruiz-Trillo I."/>
            <person name="Lander E."/>
            <person name="Nusbaum C."/>
        </authorList>
    </citation>
    <scope>NUCLEOTIDE SEQUENCE [LARGE SCALE GENOMIC DNA]</scope>
    <source>
        <strain evidence="3">ATCC 38327</strain>
    </source>
</reference>
<dbReference type="PANTHER" id="PTHR11679">
    <property type="entry name" value="VESICLE PROTEIN SORTING-ASSOCIATED"/>
    <property type="match status" value="1"/>
</dbReference>
<dbReference type="Gene3D" id="3.40.50.2060">
    <property type="match status" value="1"/>
</dbReference>
<dbReference type="InterPro" id="IPR043154">
    <property type="entry name" value="Sec-1-like_dom1"/>
</dbReference>
<dbReference type="InterPro" id="IPR036045">
    <property type="entry name" value="Sec1-like_sf"/>
</dbReference>
<protein>
    <recommendedName>
        <fullName evidence="4">Sec1 family protein</fullName>
    </recommendedName>
</protein>
<dbReference type="PIRSF" id="PIRSF005715">
    <property type="entry name" value="VPS45_Sec1"/>
    <property type="match status" value="1"/>
</dbReference>
<sequence length="575" mass="63284">MNVVQAAQGYMAKMVGESAGMKVLLLDPDTTSTVSSVCTQSFLLAKEVYLVDRIGNKNRDKMAHLKCVCFCRPTQESIAHIIDELKAPKYGEYYLYFSNVLKKLQVEKLAEADEHELVREVQECFADYLAINSDLFALDMDLPTWPLYAGTLADWDARALQRTVDGLASACLALKKRPVIRYAASSPHAKRLAHELGYLMQQEKPLFEARTMTPATVLIVDRRSDPVTPLLNQWTYQAMVHEVLGIHHGLVDLSLVDGIRDDLKTVVLAAHDDQFYATNMYANFGDLGVAIKAYLDEYQRRTPNKAALESIADMKKFVDEYPEVRRLAGNVSKHVALTSELSRIVDDERLLDVSEVEQNVACADTSAPALLRSDEALAESVAAKLRDPLVSGESKFKLAVLFALHNPRSPHLASFKQLLADAAVSPMKLDLMDRVVRYATIAGPASTATGTSATTGLAQFGKTVMRGLKGVENVYTQHVPPLHSVLETLVRGKLKESAYPFLEGTGASNGFPEGVRVNDVIVFMCGGTTFEEARFVHQLSASVPGVRVVLGGNTVHNSQSFLKQIYDAFAQRVAS</sequence>
<comment type="similarity">
    <text evidence="1">Belongs to the STXBP/unc-18/SEC1 family.</text>
</comment>
<dbReference type="GO" id="GO:0016192">
    <property type="term" value="P:vesicle-mediated transport"/>
    <property type="evidence" value="ECO:0007669"/>
    <property type="project" value="InterPro"/>
</dbReference>